<evidence type="ECO:0000256" key="3">
    <source>
        <dbReference type="ARBA" id="ARBA00012953"/>
    </source>
</evidence>
<keyword evidence="8" id="KW-1133">Transmembrane helix</keyword>
<keyword evidence="10" id="KW-1185">Reference proteome</keyword>
<dbReference type="STRING" id="568899.SAMN05192534_1323"/>
<comment type="catalytic activity">
    <reaction evidence="7">
        <text>(2R)-O-phospho-3-sulfolactate + H2O = (2R)-3-sulfolactate + phosphate</text>
        <dbReference type="Rhea" id="RHEA:23416"/>
        <dbReference type="ChEBI" id="CHEBI:15377"/>
        <dbReference type="ChEBI" id="CHEBI:15597"/>
        <dbReference type="ChEBI" id="CHEBI:43474"/>
        <dbReference type="ChEBI" id="CHEBI:58738"/>
        <dbReference type="EC" id="3.1.3.71"/>
    </reaction>
</comment>
<name>A0A1G8JE97_9BACI</name>
<dbReference type="RefSeq" id="WP_091276399.1">
    <property type="nucleotide sequence ID" value="NZ_FNDK01000032.1"/>
</dbReference>
<keyword evidence="8" id="KW-0812">Transmembrane</keyword>
<protein>
    <recommendedName>
        <fullName evidence="4">Probable 2-phosphosulfolactate phosphatase</fullName>
        <ecNumber evidence="3">3.1.3.71</ecNumber>
    </recommendedName>
</protein>
<dbReference type="GO" id="GO:0000287">
    <property type="term" value="F:magnesium ion binding"/>
    <property type="evidence" value="ECO:0007669"/>
    <property type="project" value="InterPro"/>
</dbReference>
<dbReference type="PANTHER" id="PTHR37311:SF1">
    <property type="entry name" value="2-PHOSPHOSULFOLACTATE PHOSPHATASE-RELATED"/>
    <property type="match status" value="1"/>
</dbReference>
<dbReference type="InterPro" id="IPR036702">
    <property type="entry name" value="ComB-like_sf"/>
</dbReference>
<evidence type="ECO:0000256" key="7">
    <source>
        <dbReference type="ARBA" id="ARBA00033711"/>
    </source>
</evidence>
<evidence type="ECO:0000256" key="4">
    <source>
        <dbReference type="ARBA" id="ARBA00021948"/>
    </source>
</evidence>
<keyword evidence="5" id="KW-0378">Hydrolase</keyword>
<dbReference type="EC" id="3.1.3.71" evidence="3"/>
<dbReference type="Gene3D" id="3.90.1560.10">
    <property type="entry name" value="ComB-like"/>
    <property type="match status" value="1"/>
</dbReference>
<evidence type="ECO:0000256" key="5">
    <source>
        <dbReference type="ARBA" id="ARBA00022801"/>
    </source>
</evidence>
<gene>
    <name evidence="9" type="ORF">SAMN05192534_1323</name>
</gene>
<reference evidence="9 10" key="1">
    <citation type="submission" date="2016-10" db="EMBL/GenBank/DDBJ databases">
        <authorList>
            <person name="de Groot N.N."/>
        </authorList>
    </citation>
    <scope>NUCLEOTIDE SEQUENCE [LARGE SCALE GENOMIC DNA]</scope>
    <source>
        <strain evidence="9 10">DSM 21632</strain>
    </source>
</reference>
<evidence type="ECO:0000256" key="1">
    <source>
        <dbReference type="ARBA" id="ARBA00001946"/>
    </source>
</evidence>
<dbReference type="Proteomes" id="UP000199163">
    <property type="component" value="Unassembled WGS sequence"/>
</dbReference>
<evidence type="ECO:0000256" key="2">
    <source>
        <dbReference type="ARBA" id="ARBA00009997"/>
    </source>
</evidence>
<evidence type="ECO:0000313" key="10">
    <source>
        <dbReference type="Proteomes" id="UP000199163"/>
    </source>
</evidence>
<evidence type="ECO:0000256" key="8">
    <source>
        <dbReference type="SAM" id="Phobius"/>
    </source>
</evidence>
<sequence length="248" mass="27584">MRRITLLTRKEEMNPEKLKNCIVVVIDVLLATTTISTLLQYLPNSIIPVKDEEETKVMTNALKGKDYLLVGEKAGFEIEGFLKPDPLYLVKQPIKNKDIVLLTTNGTVALRKAAHAEHVYACAFINTASVAKAIQQLHSDQSVMIVCAGNSGRFSAEDFLCAGELINSLVTYSSKWMLSDAAKIAKGYMEKMNDSDLEEFLQYSETGKLLQSLNYENAIKYSVEKNVADVVPVLKDGAFYPEKIHSNL</sequence>
<dbReference type="EMBL" id="FNDK01000032">
    <property type="protein sequence ID" value="SDI29371.1"/>
    <property type="molecule type" value="Genomic_DNA"/>
</dbReference>
<feature type="transmembrane region" description="Helical" evidence="8">
    <location>
        <begin position="21"/>
        <end position="42"/>
    </location>
</feature>
<keyword evidence="6" id="KW-0460">Magnesium</keyword>
<evidence type="ECO:0000313" key="9">
    <source>
        <dbReference type="EMBL" id="SDI29371.1"/>
    </source>
</evidence>
<evidence type="ECO:0000256" key="6">
    <source>
        <dbReference type="ARBA" id="ARBA00022842"/>
    </source>
</evidence>
<comment type="cofactor">
    <cofactor evidence="1">
        <name>Mg(2+)</name>
        <dbReference type="ChEBI" id="CHEBI:18420"/>
    </cofactor>
</comment>
<dbReference type="GO" id="GO:0050545">
    <property type="term" value="F:sulfopyruvate decarboxylase activity"/>
    <property type="evidence" value="ECO:0007669"/>
    <property type="project" value="TreeGrafter"/>
</dbReference>
<organism evidence="9 10">
    <name type="scientific">Alteribacillus persepolensis</name>
    <dbReference type="NCBI Taxonomy" id="568899"/>
    <lineage>
        <taxon>Bacteria</taxon>
        <taxon>Bacillati</taxon>
        <taxon>Bacillota</taxon>
        <taxon>Bacilli</taxon>
        <taxon>Bacillales</taxon>
        <taxon>Bacillaceae</taxon>
        <taxon>Alteribacillus</taxon>
    </lineage>
</organism>
<dbReference type="Pfam" id="PF04029">
    <property type="entry name" value="2-ph_phosp"/>
    <property type="match status" value="1"/>
</dbReference>
<dbReference type="GO" id="GO:0050532">
    <property type="term" value="F:2-phosphosulfolactate phosphatase activity"/>
    <property type="evidence" value="ECO:0007669"/>
    <property type="project" value="UniProtKB-EC"/>
</dbReference>
<dbReference type="OrthoDB" id="4913at2"/>
<comment type="similarity">
    <text evidence="2">Belongs to the ComB family.</text>
</comment>
<accession>A0A1G8JE97</accession>
<dbReference type="AlphaFoldDB" id="A0A1G8JE97"/>
<dbReference type="InterPro" id="IPR005238">
    <property type="entry name" value="ComB-like"/>
</dbReference>
<dbReference type="SUPFAM" id="SSF142823">
    <property type="entry name" value="ComB-like"/>
    <property type="match status" value="1"/>
</dbReference>
<proteinExistence type="inferred from homology"/>
<keyword evidence="8" id="KW-0472">Membrane</keyword>
<dbReference type="PANTHER" id="PTHR37311">
    <property type="entry name" value="2-PHOSPHOSULFOLACTATE PHOSPHATASE-RELATED"/>
    <property type="match status" value="1"/>
</dbReference>